<dbReference type="PANTHER" id="PTHR44337:SF8">
    <property type="entry name" value="IMMUNOGLOBULIN SUBTYPE DOMAIN-CONTAINING PROTEIN"/>
    <property type="match status" value="1"/>
</dbReference>
<reference evidence="7" key="1">
    <citation type="submission" date="2020-08" db="EMBL/GenBank/DDBJ databases">
        <title>Multicomponent nature underlies the extraordinary mechanical properties of spider dragline silk.</title>
        <authorList>
            <person name="Kono N."/>
            <person name="Nakamura H."/>
            <person name="Mori M."/>
            <person name="Yoshida Y."/>
            <person name="Ohtoshi R."/>
            <person name="Malay A.D."/>
            <person name="Moran D.A.P."/>
            <person name="Tomita M."/>
            <person name="Numata K."/>
            <person name="Arakawa K."/>
        </authorList>
    </citation>
    <scope>NUCLEOTIDE SEQUENCE</scope>
</reference>
<dbReference type="FunFam" id="2.60.40.10:FF:000333">
    <property type="entry name" value="Down syndrome cell adhesion molecule"/>
    <property type="match status" value="1"/>
</dbReference>
<keyword evidence="8" id="KW-1185">Reference proteome</keyword>
<evidence type="ECO:0000256" key="1">
    <source>
        <dbReference type="ARBA" id="ARBA00022729"/>
    </source>
</evidence>
<dbReference type="PANTHER" id="PTHR44337">
    <property type="entry name" value="CARCINOEMBRYONIC ANTIGEN-RELATED CELL ADHESION MOLECULE 8"/>
    <property type="match status" value="1"/>
</dbReference>
<keyword evidence="3" id="KW-0325">Glycoprotein</keyword>
<dbReference type="InterPro" id="IPR003598">
    <property type="entry name" value="Ig_sub2"/>
</dbReference>
<dbReference type="SUPFAM" id="SSF48726">
    <property type="entry name" value="Immunoglobulin"/>
    <property type="match status" value="1"/>
</dbReference>
<evidence type="ECO:0000313" key="7">
    <source>
        <dbReference type="EMBL" id="GFY63249.1"/>
    </source>
</evidence>
<dbReference type="InterPro" id="IPR036179">
    <property type="entry name" value="Ig-like_dom_sf"/>
</dbReference>
<dbReference type="Gene3D" id="2.60.40.10">
    <property type="entry name" value="Immunoglobulins"/>
    <property type="match status" value="1"/>
</dbReference>
<evidence type="ECO:0000256" key="5">
    <source>
        <dbReference type="SAM" id="SignalP"/>
    </source>
</evidence>
<dbReference type="EMBL" id="BMAV01014667">
    <property type="protein sequence ID" value="GFY63249.1"/>
    <property type="molecule type" value="Genomic_DNA"/>
</dbReference>
<protein>
    <submittedName>
        <fullName evidence="7">Titin</fullName>
    </submittedName>
</protein>
<dbReference type="Pfam" id="PF07679">
    <property type="entry name" value="I-set"/>
    <property type="match status" value="1"/>
</dbReference>
<dbReference type="InterPro" id="IPR013783">
    <property type="entry name" value="Ig-like_fold"/>
</dbReference>
<dbReference type="AlphaFoldDB" id="A0A8X6Y1J5"/>
<feature type="chain" id="PRO_5036457006" evidence="5">
    <location>
        <begin position="20"/>
        <end position="114"/>
    </location>
</feature>
<evidence type="ECO:0000256" key="2">
    <source>
        <dbReference type="ARBA" id="ARBA00023157"/>
    </source>
</evidence>
<evidence type="ECO:0000313" key="8">
    <source>
        <dbReference type="Proteomes" id="UP000886998"/>
    </source>
</evidence>
<dbReference type="InterPro" id="IPR052598">
    <property type="entry name" value="IgSF_CEA-related"/>
</dbReference>
<evidence type="ECO:0000256" key="3">
    <source>
        <dbReference type="ARBA" id="ARBA00023180"/>
    </source>
</evidence>
<evidence type="ECO:0000256" key="4">
    <source>
        <dbReference type="ARBA" id="ARBA00023319"/>
    </source>
</evidence>
<proteinExistence type="predicted"/>
<organism evidence="7 8">
    <name type="scientific">Trichonephila inaurata madagascariensis</name>
    <dbReference type="NCBI Taxonomy" id="2747483"/>
    <lineage>
        <taxon>Eukaryota</taxon>
        <taxon>Metazoa</taxon>
        <taxon>Ecdysozoa</taxon>
        <taxon>Arthropoda</taxon>
        <taxon>Chelicerata</taxon>
        <taxon>Arachnida</taxon>
        <taxon>Araneae</taxon>
        <taxon>Araneomorphae</taxon>
        <taxon>Entelegynae</taxon>
        <taxon>Araneoidea</taxon>
        <taxon>Nephilidae</taxon>
        <taxon>Trichonephila</taxon>
        <taxon>Trichonephila inaurata</taxon>
    </lineage>
</organism>
<feature type="domain" description="Ig-like" evidence="6">
    <location>
        <begin position="25"/>
        <end position="111"/>
    </location>
</feature>
<keyword evidence="2" id="KW-1015">Disulfide bond</keyword>
<dbReference type="SMART" id="SM00408">
    <property type="entry name" value="IGc2"/>
    <property type="match status" value="1"/>
</dbReference>
<name>A0A8X6Y1J5_9ARAC</name>
<dbReference type="Proteomes" id="UP000886998">
    <property type="component" value="Unassembled WGS sequence"/>
</dbReference>
<keyword evidence="4" id="KW-0393">Immunoglobulin domain</keyword>
<keyword evidence="1 5" id="KW-0732">Signal</keyword>
<feature type="signal peptide" evidence="5">
    <location>
        <begin position="1"/>
        <end position="19"/>
    </location>
</feature>
<accession>A0A8X6Y1J5</accession>
<gene>
    <name evidence="7" type="primary">TTN_1</name>
    <name evidence="7" type="ORF">TNIN_310041</name>
</gene>
<evidence type="ECO:0000259" key="6">
    <source>
        <dbReference type="PROSITE" id="PS50835"/>
    </source>
</evidence>
<comment type="caution">
    <text evidence="7">The sequence shown here is derived from an EMBL/GenBank/DDBJ whole genome shotgun (WGS) entry which is preliminary data.</text>
</comment>
<dbReference type="SMART" id="SM00409">
    <property type="entry name" value="IG"/>
    <property type="match status" value="1"/>
</dbReference>
<sequence length="114" mass="12392">MWKICGLLLLLSVFYETKAALEVQPFSFPQGITEGERVIVACTTKSGAKSGGQLSFKWLKNGKDLSPNSQVKTFVDFSTIVIDPVSEEDSGNYTCLVSNNGMQDSFTAQLTVMG</sequence>
<dbReference type="InterPro" id="IPR007110">
    <property type="entry name" value="Ig-like_dom"/>
</dbReference>
<dbReference type="InterPro" id="IPR003599">
    <property type="entry name" value="Ig_sub"/>
</dbReference>
<dbReference type="InterPro" id="IPR013098">
    <property type="entry name" value="Ig_I-set"/>
</dbReference>
<dbReference type="PROSITE" id="PS50835">
    <property type="entry name" value="IG_LIKE"/>
    <property type="match status" value="1"/>
</dbReference>
<dbReference type="OrthoDB" id="6429856at2759"/>